<evidence type="ECO:0000313" key="2">
    <source>
        <dbReference type="Proteomes" id="UP001218218"/>
    </source>
</evidence>
<comment type="caution">
    <text evidence="1">The sequence shown here is derived from an EMBL/GenBank/DDBJ whole genome shotgun (WGS) entry which is preliminary data.</text>
</comment>
<proteinExistence type="predicted"/>
<organism evidence="1 2">
    <name type="scientific">Mycena albidolilacea</name>
    <dbReference type="NCBI Taxonomy" id="1033008"/>
    <lineage>
        <taxon>Eukaryota</taxon>
        <taxon>Fungi</taxon>
        <taxon>Dikarya</taxon>
        <taxon>Basidiomycota</taxon>
        <taxon>Agaricomycotina</taxon>
        <taxon>Agaricomycetes</taxon>
        <taxon>Agaricomycetidae</taxon>
        <taxon>Agaricales</taxon>
        <taxon>Marasmiineae</taxon>
        <taxon>Mycenaceae</taxon>
        <taxon>Mycena</taxon>
    </lineage>
</organism>
<sequence length="161" mass="18110">MHPATVQTVFAHIVLMEGLPLVATGLRIPLVVMFVRHSRVWLSSGRGRYWWTLAEESGSLGAIHRISPRRGGFQCIPQGAPLHILYFQSQFTHPPQPINSWICSGGLYSIWMGSESTSSRLVTVRSYFRGGQGMGYGMVWYGSEATTKQSRMGYSVVWDWE</sequence>
<dbReference type="EMBL" id="JARIHO010000005">
    <property type="protein sequence ID" value="KAJ7360990.1"/>
    <property type="molecule type" value="Genomic_DNA"/>
</dbReference>
<evidence type="ECO:0000313" key="1">
    <source>
        <dbReference type="EMBL" id="KAJ7360990.1"/>
    </source>
</evidence>
<accession>A0AAD7AJT9</accession>
<dbReference type="AlphaFoldDB" id="A0AAD7AJT9"/>
<protein>
    <submittedName>
        <fullName evidence="1">Uncharacterized protein</fullName>
    </submittedName>
</protein>
<name>A0AAD7AJT9_9AGAR</name>
<keyword evidence="2" id="KW-1185">Reference proteome</keyword>
<dbReference type="Proteomes" id="UP001218218">
    <property type="component" value="Unassembled WGS sequence"/>
</dbReference>
<gene>
    <name evidence="1" type="ORF">DFH08DRAFT_800398</name>
</gene>
<reference evidence="1" key="1">
    <citation type="submission" date="2023-03" db="EMBL/GenBank/DDBJ databases">
        <title>Massive genome expansion in bonnet fungi (Mycena s.s.) driven by repeated elements and novel gene families across ecological guilds.</title>
        <authorList>
            <consortium name="Lawrence Berkeley National Laboratory"/>
            <person name="Harder C.B."/>
            <person name="Miyauchi S."/>
            <person name="Viragh M."/>
            <person name="Kuo A."/>
            <person name="Thoen E."/>
            <person name="Andreopoulos B."/>
            <person name="Lu D."/>
            <person name="Skrede I."/>
            <person name="Drula E."/>
            <person name="Henrissat B."/>
            <person name="Morin E."/>
            <person name="Kohler A."/>
            <person name="Barry K."/>
            <person name="LaButti K."/>
            <person name="Morin E."/>
            <person name="Salamov A."/>
            <person name="Lipzen A."/>
            <person name="Mereny Z."/>
            <person name="Hegedus B."/>
            <person name="Baldrian P."/>
            <person name="Stursova M."/>
            <person name="Weitz H."/>
            <person name="Taylor A."/>
            <person name="Grigoriev I.V."/>
            <person name="Nagy L.G."/>
            <person name="Martin F."/>
            <person name="Kauserud H."/>
        </authorList>
    </citation>
    <scope>NUCLEOTIDE SEQUENCE</scope>
    <source>
        <strain evidence="1">CBHHK002</strain>
    </source>
</reference>